<reference evidence="12" key="1">
    <citation type="submission" date="2022-06" db="EMBL/GenBank/DDBJ databases">
        <authorList>
            <person name="Berger JAMES D."/>
            <person name="Berger JAMES D."/>
        </authorList>
    </citation>
    <scope>NUCLEOTIDE SEQUENCE [LARGE SCALE GENOMIC DNA]</scope>
</reference>
<protein>
    <recommendedName>
        <fullName evidence="1">peptidylamidoglycolate lyase</fullName>
        <ecNumber evidence="1">4.3.2.5</ecNumber>
    </recommendedName>
</protein>
<keyword evidence="5 10" id="KW-1015">Disulfide bond</keyword>
<feature type="binding site" evidence="8">
    <location>
        <position position="265"/>
    </location>
    <ligand>
        <name>a protein</name>
        <dbReference type="ChEBI" id="CHEBI:16541"/>
    </ligand>
    <ligandPart>
        <name>C-terminal Xaa-(2S)-2-hydroxyglycine residue</name>
        <dbReference type="ChEBI" id="CHEBI:142768"/>
    </ligandPart>
</feature>
<feature type="binding site" evidence="9">
    <location>
        <position position="144"/>
    </location>
    <ligand>
        <name>Zn(2+)</name>
        <dbReference type="ChEBI" id="CHEBI:29105"/>
        <note>catalytic</note>
    </ligand>
</feature>
<dbReference type="InterPro" id="IPR001258">
    <property type="entry name" value="NHL_repeat"/>
</dbReference>
<dbReference type="GO" id="GO:0016020">
    <property type="term" value="C:membrane"/>
    <property type="evidence" value="ECO:0007669"/>
    <property type="project" value="InterPro"/>
</dbReference>
<reference evidence="13" key="2">
    <citation type="submission" date="2023-11" db="UniProtKB">
        <authorList>
            <consortium name="WormBaseParasite"/>
        </authorList>
    </citation>
    <scope>IDENTIFICATION</scope>
</reference>
<sequence length="420" mass="48357">MTFAVRQWFLFHTILIVSLNIIITWKYTTCADYGDQSYQFQTNSDYTYELPDSQGFLVDFDQQWPSKDVNAKLGVISSIKAADESGSDVYVLHRGDRIWDMNTFDQQNNYRLNKSEPIKDGVLVRILDGEIRETYLPEKFYLPHGLTIDPDGNFWITDVALHQVFKFSPHLSSKPLLVLGERFKPGSGENQFCKPTDVVVSTNGQVFISDGYCNSRIMKFDGSGQLLKSWGHETINRTHPGPNELNLPHQLALFENEDTLCVADRINARVVCYKAGLYSDNNEDTGKYLFEYIQSESRPIYGVTIEPIQKLIFALVGSTEGRDDSKVEIIDFTTQNKIDEIKNYWKTGFGDVHSISTCPYVWKTSCLLFCNTNTPSQLKRQLSQRVEGNSEEQDEALQEQLDRRLWLYHLSYDTEQNRIY</sequence>
<keyword evidence="7" id="KW-0456">Lyase</keyword>
<proteinExistence type="predicted"/>
<evidence type="ECO:0000313" key="12">
    <source>
        <dbReference type="Proteomes" id="UP000050795"/>
    </source>
</evidence>
<evidence type="ECO:0000313" key="13">
    <source>
        <dbReference type="WBParaSite" id="TREG1_132460.1"/>
    </source>
</evidence>
<dbReference type="GO" id="GO:0005576">
    <property type="term" value="C:extracellular region"/>
    <property type="evidence" value="ECO:0007669"/>
    <property type="project" value="TreeGrafter"/>
</dbReference>
<evidence type="ECO:0000256" key="7">
    <source>
        <dbReference type="ARBA" id="ARBA00023239"/>
    </source>
</evidence>
<evidence type="ECO:0000256" key="5">
    <source>
        <dbReference type="ARBA" id="ARBA00023157"/>
    </source>
</evidence>
<dbReference type="PANTHER" id="PTHR10680">
    <property type="entry name" value="PEPTIDYL-GLYCINE ALPHA-AMIDATING MONOOXYGENASE"/>
    <property type="match status" value="1"/>
</dbReference>
<name>A0AA85J7X9_TRIRE</name>
<dbReference type="Pfam" id="PF01436">
    <property type="entry name" value="NHL"/>
    <property type="match status" value="2"/>
</dbReference>
<comment type="cofactor">
    <cofactor evidence="9">
        <name>Zn(2+)</name>
        <dbReference type="ChEBI" id="CHEBI:29105"/>
    </cofactor>
    <text evidence="9">Binds one Zn(2+) ion per subunit.</text>
</comment>
<keyword evidence="2 9" id="KW-0479">Metal-binding</keyword>
<keyword evidence="9" id="KW-0106">Calcium</keyword>
<accession>A0AA85J7X9</accession>
<evidence type="ECO:0000256" key="11">
    <source>
        <dbReference type="PROSITE-ProRule" id="PRU00504"/>
    </source>
</evidence>
<dbReference type="PANTHER" id="PTHR10680:SF14">
    <property type="entry name" value="PEPTIDYL-GLYCINE ALPHA-AMIDATING MONOOXYGENASE"/>
    <property type="match status" value="1"/>
</dbReference>
<dbReference type="PRINTS" id="PR00790">
    <property type="entry name" value="PAMONOXGNASE"/>
</dbReference>
<feature type="repeat" description="NHL" evidence="11">
    <location>
        <begin position="140"/>
        <end position="170"/>
    </location>
</feature>
<dbReference type="SUPFAM" id="SSF63829">
    <property type="entry name" value="Calcium-dependent phosphotriesterase"/>
    <property type="match status" value="1"/>
</dbReference>
<evidence type="ECO:0000256" key="6">
    <source>
        <dbReference type="ARBA" id="ARBA00023180"/>
    </source>
</evidence>
<keyword evidence="3" id="KW-0732">Signal</keyword>
<dbReference type="Gene3D" id="2.120.10.30">
    <property type="entry name" value="TolB, C-terminal domain"/>
    <property type="match status" value="1"/>
</dbReference>
<evidence type="ECO:0000256" key="10">
    <source>
        <dbReference type="PIRSR" id="PIRSR600720-3"/>
    </source>
</evidence>
<evidence type="ECO:0000256" key="2">
    <source>
        <dbReference type="ARBA" id="ARBA00022723"/>
    </source>
</evidence>
<evidence type="ECO:0000256" key="9">
    <source>
        <dbReference type="PIRSR" id="PIRSR600720-2"/>
    </source>
</evidence>
<dbReference type="GO" id="GO:0006518">
    <property type="term" value="P:peptide metabolic process"/>
    <property type="evidence" value="ECO:0007669"/>
    <property type="project" value="InterPro"/>
</dbReference>
<keyword evidence="6" id="KW-0325">Glycoprotein</keyword>
<feature type="binding site" evidence="8">
    <location>
        <position position="212"/>
    </location>
    <ligand>
        <name>a protein</name>
        <dbReference type="ChEBI" id="CHEBI:16541"/>
    </ligand>
    <ligandPart>
        <name>C-terminal Xaa-(2S)-2-hydroxyglycine residue</name>
        <dbReference type="ChEBI" id="CHEBI:142768"/>
    </ligandPart>
</feature>
<dbReference type="CDD" id="cd14958">
    <property type="entry name" value="NHL_PAL_like"/>
    <property type="match status" value="1"/>
</dbReference>
<keyword evidence="9" id="KW-0862">Zinc</keyword>
<keyword evidence="12" id="KW-1185">Reference proteome</keyword>
<dbReference type="GO" id="GO:0004598">
    <property type="term" value="F:peptidylamidoglycolate lyase activity"/>
    <property type="evidence" value="ECO:0007669"/>
    <property type="project" value="UniProtKB-EC"/>
</dbReference>
<evidence type="ECO:0000256" key="3">
    <source>
        <dbReference type="ARBA" id="ARBA00022729"/>
    </source>
</evidence>
<dbReference type="GO" id="GO:0046872">
    <property type="term" value="F:metal ion binding"/>
    <property type="evidence" value="ECO:0007669"/>
    <property type="project" value="UniProtKB-KW"/>
</dbReference>
<feature type="binding site" evidence="9">
    <location>
        <position position="146"/>
    </location>
    <ligand>
        <name>Ca(2+)</name>
        <dbReference type="ChEBI" id="CHEBI:29108"/>
        <note>structural</note>
    </ligand>
</feature>
<keyword evidence="4" id="KW-0677">Repeat</keyword>
<evidence type="ECO:0000256" key="4">
    <source>
        <dbReference type="ARBA" id="ARBA00022737"/>
    </source>
</evidence>
<feature type="disulfide bond" evidence="10">
    <location>
        <begin position="193"/>
        <end position="213"/>
    </location>
</feature>
<dbReference type="WBParaSite" id="TREG1_132460.1">
    <property type="protein sequence ID" value="TREG1_132460.1"/>
    <property type="gene ID" value="TREG1_132460"/>
</dbReference>
<feature type="repeat" description="NHL" evidence="11">
    <location>
        <begin position="184"/>
        <end position="223"/>
    </location>
</feature>
<evidence type="ECO:0000256" key="8">
    <source>
        <dbReference type="PIRSR" id="PIRSR600720-1"/>
    </source>
</evidence>
<dbReference type="AlphaFoldDB" id="A0AA85J7X9"/>
<dbReference type="PROSITE" id="PS51125">
    <property type="entry name" value="NHL"/>
    <property type="match status" value="2"/>
</dbReference>
<evidence type="ECO:0000256" key="1">
    <source>
        <dbReference type="ARBA" id="ARBA00012343"/>
    </source>
</evidence>
<dbReference type="EC" id="4.3.2.5" evidence="1"/>
<feature type="disulfide bond" evidence="10">
    <location>
        <begin position="261"/>
        <end position="272"/>
    </location>
</feature>
<dbReference type="Proteomes" id="UP000050795">
    <property type="component" value="Unassembled WGS sequence"/>
</dbReference>
<feature type="binding site" evidence="8">
    <location>
        <position position="94"/>
    </location>
    <ligand>
        <name>a protein</name>
        <dbReference type="ChEBI" id="CHEBI:16541"/>
    </ligand>
    <ligandPart>
        <name>C-terminal Xaa-(2S)-2-hydroxyglycine residue</name>
        <dbReference type="ChEBI" id="CHEBI:142768"/>
    </ligandPart>
</feature>
<dbReference type="InterPro" id="IPR011042">
    <property type="entry name" value="6-blade_b-propeller_TolB-like"/>
</dbReference>
<feature type="binding site" evidence="9">
    <location>
        <position position="249"/>
    </location>
    <ligand>
        <name>Zn(2+)</name>
        <dbReference type="ChEBI" id="CHEBI:29105"/>
        <note>catalytic</note>
    </ligand>
</feature>
<organism evidence="12 13">
    <name type="scientific">Trichobilharzia regenti</name>
    <name type="common">Nasal bird schistosome</name>
    <dbReference type="NCBI Taxonomy" id="157069"/>
    <lineage>
        <taxon>Eukaryota</taxon>
        <taxon>Metazoa</taxon>
        <taxon>Spiralia</taxon>
        <taxon>Lophotrochozoa</taxon>
        <taxon>Platyhelminthes</taxon>
        <taxon>Trematoda</taxon>
        <taxon>Digenea</taxon>
        <taxon>Strigeidida</taxon>
        <taxon>Schistosomatoidea</taxon>
        <taxon>Schistosomatidae</taxon>
        <taxon>Trichobilharzia</taxon>
    </lineage>
</organism>
<dbReference type="InterPro" id="IPR000720">
    <property type="entry name" value="PHM/PAL"/>
</dbReference>